<sequence length="153" mass="15614">MLVEVGLGVVFALGIAFMAFMLIVSWGGVYWIYTTAIASVVCALALLRGRWRPWAATAGLVVTAVAVAVSAAADLPQEPSPVTALALAVLVGSSVRTLPTLPGAAIATGCLAVIVLTWLCGRSSVTVLATLLLAGGLLAGLVLRVFARIAWPS</sequence>
<feature type="transmembrane region" description="Helical" evidence="1">
    <location>
        <begin position="7"/>
        <end position="24"/>
    </location>
</feature>
<keyword evidence="1" id="KW-0472">Membrane</keyword>
<dbReference type="OrthoDB" id="3394023at2"/>
<accession>A0A4R5AZU5</accession>
<evidence type="ECO:0000313" key="2">
    <source>
        <dbReference type="EMBL" id="TDD79158.1"/>
    </source>
</evidence>
<protein>
    <submittedName>
        <fullName evidence="2">Metal transporter</fullName>
    </submittedName>
</protein>
<feature type="transmembrane region" description="Helical" evidence="1">
    <location>
        <begin position="127"/>
        <end position="151"/>
    </location>
</feature>
<gene>
    <name evidence="2" type="ORF">E1298_28330</name>
</gene>
<keyword evidence="1" id="KW-1133">Transmembrane helix</keyword>
<dbReference type="EMBL" id="SMKU01000182">
    <property type="protein sequence ID" value="TDD79158.1"/>
    <property type="molecule type" value="Genomic_DNA"/>
</dbReference>
<comment type="caution">
    <text evidence="2">The sequence shown here is derived from an EMBL/GenBank/DDBJ whole genome shotgun (WGS) entry which is preliminary data.</text>
</comment>
<feature type="transmembrane region" description="Helical" evidence="1">
    <location>
        <begin position="54"/>
        <end position="73"/>
    </location>
</feature>
<keyword evidence="1" id="KW-0812">Transmembrane</keyword>
<name>A0A4R5AZU5_9ACTN</name>
<keyword evidence="3" id="KW-1185">Reference proteome</keyword>
<feature type="transmembrane region" description="Helical" evidence="1">
    <location>
        <begin position="30"/>
        <end position="47"/>
    </location>
</feature>
<evidence type="ECO:0000256" key="1">
    <source>
        <dbReference type="SAM" id="Phobius"/>
    </source>
</evidence>
<feature type="transmembrane region" description="Helical" evidence="1">
    <location>
        <begin position="101"/>
        <end position="120"/>
    </location>
</feature>
<evidence type="ECO:0000313" key="3">
    <source>
        <dbReference type="Proteomes" id="UP000294513"/>
    </source>
</evidence>
<dbReference type="RefSeq" id="WP_131898568.1">
    <property type="nucleotide sequence ID" value="NZ_SMKU01000182.1"/>
</dbReference>
<dbReference type="AlphaFoldDB" id="A0A4R5AZU5"/>
<proteinExistence type="predicted"/>
<organism evidence="2 3">
    <name type="scientific">Actinomadura rubrisoli</name>
    <dbReference type="NCBI Taxonomy" id="2530368"/>
    <lineage>
        <taxon>Bacteria</taxon>
        <taxon>Bacillati</taxon>
        <taxon>Actinomycetota</taxon>
        <taxon>Actinomycetes</taxon>
        <taxon>Streptosporangiales</taxon>
        <taxon>Thermomonosporaceae</taxon>
        <taxon>Actinomadura</taxon>
    </lineage>
</organism>
<dbReference type="Proteomes" id="UP000294513">
    <property type="component" value="Unassembled WGS sequence"/>
</dbReference>
<reference evidence="2 3" key="1">
    <citation type="submission" date="2019-03" db="EMBL/GenBank/DDBJ databases">
        <title>Draft genome sequences of novel Actinobacteria.</title>
        <authorList>
            <person name="Sahin N."/>
            <person name="Ay H."/>
            <person name="Saygin H."/>
        </authorList>
    </citation>
    <scope>NUCLEOTIDE SEQUENCE [LARGE SCALE GENOMIC DNA]</scope>
    <source>
        <strain evidence="2 3">H3C3</strain>
    </source>
</reference>